<dbReference type="RefSeq" id="WP_121370425.1">
    <property type="nucleotide sequence ID" value="NZ_RBKS01000001.1"/>
</dbReference>
<dbReference type="GO" id="GO:0003677">
    <property type="term" value="F:DNA binding"/>
    <property type="evidence" value="ECO:0007669"/>
    <property type="project" value="UniProtKB-KW"/>
</dbReference>
<dbReference type="SMART" id="SM00347">
    <property type="entry name" value="HTH_MARR"/>
    <property type="match status" value="1"/>
</dbReference>
<keyword evidence="2" id="KW-0238">DNA-binding</keyword>
<dbReference type="PANTHER" id="PTHR39515:SF2">
    <property type="entry name" value="HTH-TYPE TRANSCRIPTIONAL REGULATOR RV0880"/>
    <property type="match status" value="1"/>
</dbReference>
<feature type="domain" description="HTH marR-type" evidence="1">
    <location>
        <begin position="4"/>
        <end position="139"/>
    </location>
</feature>
<organism evidence="2 3">
    <name type="scientific">Frondihabitans australicus</name>
    <dbReference type="NCBI Taxonomy" id="386892"/>
    <lineage>
        <taxon>Bacteria</taxon>
        <taxon>Bacillati</taxon>
        <taxon>Actinomycetota</taxon>
        <taxon>Actinomycetes</taxon>
        <taxon>Micrococcales</taxon>
        <taxon>Microbacteriaceae</taxon>
        <taxon>Frondihabitans</taxon>
    </lineage>
</organism>
<dbReference type="SUPFAM" id="SSF46785">
    <property type="entry name" value="Winged helix' DNA-binding domain"/>
    <property type="match status" value="1"/>
</dbReference>
<proteinExistence type="predicted"/>
<gene>
    <name evidence="2" type="ORF">C8E83_2802</name>
</gene>
<evidence type="ECO:0000313" key="2">
    <source>
        <dbReference type="EMBL" id="RKR75654.1"/>
    </source>
</evidence>
<dbReference type="InterPro" id="IPR000835">
    <property type="entry name" value="HTH_MarR-typ"/>
</dbReference>
<dbReference type="Proteomes" id="UP000280008">
    <property type="component" value="Unassembled WGS sequence"/>
</dbReference>
<dbReference type="PANTHER" id="PTHR39515">
    <property type="entry name" value="CONSERVED PROTEIN"/>
    <property type="match status" value="1"/>
</dbReference>
<evidence type="ECO:0000259" key="1">
    <source>
        <dbReference type="PROSITE" id="PS50995"/>
    </source>
</evidence>
<name>A0A495II51_9MICO</name>
<protein>
    <submittedName>
        <fullName evidence="2">DNA-binding MarR family transcriptional regulator</fullName>
    </submittedName>
</protein>
<dbReference type="OrthoDB" id="9155413at2"/>
<keyword evidence="3" id="KW-1185">Reference proteome</keyword>
<dbReference type="InterPro" id="IPR036390">
    <property type="entry name" value="WH_DNA-bd_sf"/>
</dbReference>
<sequence>MNDAATLTSDEIAVARALEGVIGWLRQSRQPQELSASALSVLSRLESAGALRITAIAEREGLSQPGTTTLVNRLVAAGLADRGADPADGRVVLVSISDAGLLRLTHYRESRSELVAARLRTLSAADRQALTAALPALTHIVQTEEDAS</sequence>
<dbReference type="EMBL" id="RBKS01000001">
    <property type="protein sequence ID" value="RKR75654.1"/>
    <property type="molecule type" value="Genomic_DNA"/>
</dbReference>
<evidence type="ECO:0000313" key="3">
    <source>
        <dbReference type="Proteomes" id="UP000280008"/>
    </source>
</evidence>
<dbReference type="Pfam" id="PF01047">
    <property type="entry name" value="MarR"/>
    <property type="match status" value="1"/>
</dbReference>
<comment type="caution">
    <text evidence="2">The sequence shown here is derived from an EMBL/GenBank/DDBJ whole genome shotgun (WGS) entry which is preliminary data.</text>
</comment>
<dbReference type="AlphaFoldDB" id="A0A495II51"/>
<reference evidence="2 3" key="1">
    <citation type="submission" date="2018-10" db="EMBL/GenBank/DDBJ databases">
        <title>Sequencing the genomes of 1000 actinobacteria strains.</title>
        <authorList>
            <person name="Klenk H.-P."/>
        </authorList>
    </citation>
    <scope>NUCLEOTIDE SEQUENCE [LARGE SCALE GENOMIC DNA]</scope>
    <source>
        <strain evidence="2 3">DSM 17894</strain>
    </source>
</reference>
<dbReference type="GO" id="GO:0003700">
    <property type="term" value="F:DNA-binding transcription factor activity"/>
    <property type="evidence" value="ECO:0007669"/>
    <property type="project" value="InterPro"/>
</dbReference>
<dbReference type="InterPro" id="IPR052526">
    <property type="entry name" value="HTH-type_Bedaq_tolerance"/>
</dbReference>
<dbReference type="Gene3D" id="1.10.10.10">
    <property type="entry name" value="Winged helix-like DNA-binding domain superfamily/Winged helix DNA-binding domain"/>
    <property type="match status" value="1"/>
</dbReference>
<accession>A0A495II51</accession>
<dbReference type="PROSITE" id="PS50995">
    <property type="entry name" value="HTH_MARR_2"/>
    <property type="match status" value="1"/>
</dbReference>
<dbReference type="InterPro" id="IPR036388">
    <property type="entry name" value="WH-like_DNA-bd_sf"/>
</dbReference>